<dbReference type="Proteomes" id="UP000308600">
    <property type="component" value="Unassembled WGS sequence"/>
</dbReference>
<name>A0ACD3ATN1_9AGAR</name>
<evidence type="ECO:0000313" key="2">
    <source>
        <dbReference type="Proteomes" id="UP000308600"/>
    </source>
</evidence>
<accession>A0ACD3ATN1</accession>
<reference evidence="1 2" key="1">
    <citation type="journal article" date="2019" name="Nat. Ecol. Evol.">
        <title>Megaphylogeny resolves global patterns of mushroom evolution.</title>
        <authorList>
            <person name="Varga T."/>
            <person name="Krizsan K."/>
            <person name="Foldi C."/>
            <person name="Dima B."/>
            <person name="Sanchez-Garcia M."/>
            <person name="Sanchez-Ramirez S."/>
            <person name="Szollosi G.J."/>
            <person name="Szarkandi J.G."/>
            <person name="Papp V."/>
            <person name="Albert L."/>
            <person name="Andreopoulos W."/>
            <person name="Angelini C."/>
            <person name="Antonin V."/>
            <person name="Barry K.W."/>
            <person name="Bougher N.L."/>
            <person name="Buchanan P."/>
            <person name="Buyck B."/>
            <person name="Bense V."/>
            <person name="Catcheside P."/>
            <person name="Chovatia M."/>
            <person name="Cooper J."/>
            <person name="Damon W."/>
            <person name="Desjardin D."/>
            <person name="Finy P."/>
            <person name="Geml J."/>
            <person name="Haridas S."/>
            <person name="Hughes K."/>
            <person name="Justo A."/>
            <person name="Karasinski D."/>
            <person name="Kautmanova I."/>
            <person name="Kiss B."/>
            <person name="Kocsube S."/>
            <person name="Kotiranta H."/>
            <person name="LaButti K.M."/>
            <person name="Lechner B.E."/>
            <person name="Liimatainen K."/>
            <person name="Lipzen A."/>
            <person name="Lukacs Z."/>
            <person name="Mihaltcheva S."/>
            <person name="Morgado L.N."/>
            <person name="Niskanen T."/>
            <person name="Noordeloos M.E."/>
            <person name="Ohm R.A."/>
            <person name="Ortiz-Santana B."/>
            <person name="Ovrebo C."/>
            <person name="Racz N."/>
            <person name="Riley R."/>
            <person name="Savchenko A."/>
            <person name="Shiryaev A."/>
            <person name="Soop K."/>
            <person name="Spirin V."/>
            <person name="Szebenyi C."/>
            <person name="Tomsovsky M."/>
            <person name="Tulloss R.E."/>
            <person name="Uehling J."/>
            <person name="Grigoriev I.V."/>
            <person name="Vagvolgyi C."/>
            <person name="Papp T."/>
            <person name="Martin F.M."/>
            <person name="Miettinen O."/>
            <person name="Hibbett D.S."/>
            <person name="Nagy L.G."/>
        </authorList>
    </citation>
    <scope>NUCLEOTIDE SEQUENCE [LARGE SCALE GENOMIC DNA]</scope>
    <source>
        <strain evidence="1 2">NL-1719</strain>
    </source>
</reference>
<keyword evidence="2" id="KW-1185">Reference proteome</keyword>
<protein>
    <submittedName>
        <fullName evidence="1">Uncharacterized protein</fullName>
    </submittedName>
</protein>
<sequence>MPRSHQRPNLQPGDIGAVKSSINHPLLRYLKDCQTFQLSEIASQAVESTFDGVTTMNPDNLKLRPCLYIRERKALGTVPRELIFLMGTLEGKKKLDIDAFTRDFVIPISPTPGHGEYCLKSTPPWPKRPAYLIAYPLARGDSNPIRGQWRHQSRHPITQETETTTYRVGAEELALFENACAKKLKQFSKRSNDFKEHAIQRSKQILCGFNKVQRSLFCSFLDREPGLRSAGRAGWTKPAP</sequence>
<evidence type="ECO:0000313" key="1">
    <source>
        <dbReference type="EMBL" id="TFK69075.1"/>
    </source>
</evidence>
<organism evidence="1 2">
    <name type="scientific">Pluteus cervinus</name>
    <dbReference type="NCBI Taxonomy" id="181527"/>
    <lineage>
        <taxon>Eukaryota</taxon>
        <taxon>Fungi</taxon>
        <taxon>Dikarya</taxon>
        <taxon>Basidiomycota</taxon>
        <taxon>Agaricomycotina</taxon>
        <taxon>Agaricomycetes</taxon>
        <taxon>Agaricomycetidae</taxon>
        <taxon>Agaricales</taxon>
        <taxon>Pluteineae</taxon>
        <taxon>Pluteaceae</taxon>
        <taxon>Pluteus</taxon>
    </lineage>
</organism>
<proteinExistence type="predicted"/>
<gene>
    <name evidence="1" type="ORF">BDN72DRAFT_878682</name>
</gene>
<dbReference type="EMBL" id="ML208338">
    <property type="protein sequence ID" value="TFK69075.1"/>
    <property type="molecule type" value="Genomic_DNA"/>
</dbReference>